<evidence type="ECO:0000313" key="1">
    <source>
        <dbReference type="EMBL" id="KAI5671025.1"/>
    </source>
</evidence>
<reference evidence="2" key="1">
    <citation type="journal article" date="2023" name="Nat. Plants">
        <title>Single-cell RNA sequencing provides a high-resolution roadmap for understanding the multicellular compartmentation of specialized metabolism.</title>
        <authorList>
            <person name="Sun S."/>
            <person name="Shen X."/>
            <person name="Li Y."/>
            <person name="Li Y."/>
            <person name="Wang S."/>
            <person name="Li R."/>
            <person name="Zhang H."/>
            <person name="Shen G."/>
            <person name="Guo B."/>
            <person name="Wei J."/>
            <person name="Xu J."/>
            <person name="St-Pierre B."/>
            <person name="Chen S."/>
            <person name="Sun C."/>
        </authorList>
    </citation>
    <scope>NUCLEOTIDE SEQUENCE [LARGE SCALE GENOMIC DNA]</scope>
</reference>
<gene>
    <name evidence="1" type="ORF">M9H77_11389</name>
</gene>
<proteinExistence type="predicted"/>
<dbReference type="EMBL" id="CM044703">
    <property type="protein sequence ID" value="KAI5671025.1"/>
    <property type="molecule type" value="Genomic_DNA"/>
</dbReference>
<evidence type="ECO:0000313" key="2">
    <source>
        <dbReference type="Proteomes" id="UP001060085"/>
    </source>
</evidence>
<protein>
    <submittedName>
        <fullName evidence="1">Uncharacterized protein</fullName>
    </submittedName>
</protein>
<accession>A0ACC0BEI0</accession>
<dbReference type="Proteomes" id="UP001060085">
    <property type="component" value="Linkage Group LG03"/>
</dbReference>
<comment type="caution">
    <text evidence="1">The sequence shown here is derived from an EMBL/GenBank/DDBJ whole genome shotgun (WGS) entry which is preliminary data.</text>
</comment>
<name>A0ACC0BEI0_CATRO</name>
<keyword evidence="2" id="KW-1185">Reference proteome</keyword>
<organism evidence="1 2">
    <name type="scientific">Catharanthus roseus</name>
    <name type="common">Madagascar periwinkle</name>
    <name type="synonym">Vinca rosea</name>
    <dbReference type="NCBI Taxonomy" id="4058"/>
    <lineage>
        <taxon>Eukaryota</taxon>
        <taxon>Viridiplantae</taxon>
        <taxon>Streptophyta</taxon>
        <taxon>Embryophyta</taxon>
        <taxon>Tracheophyta</taxon>
        <taxon>Spermatophyta</taxon>
        <taxon>Magnoliopsida</taxon>
        <taxon>eudicotyledons</taxon>
        <taxon>Gunneridae</taxon>
        <taxon>Pentapetalae</taxon>
        <taxon>asterids</taxon>
        <taxon>lamiids</taxon>
        <taxon>Gentianales</taxon>
        <taxon>Apocynaceae</taxon>
        <taxon>Rauvolfioideae</taxon>
        <taxon>Vinceae</taxon>
        <taxon>Catharanthinae</taxon>
        <taxon>Catharanthus</taxon>
    </lineage>
</organism>
<sequence>MICMHSNPKYSESSNLAEINPKPHLLNLTIAAQKDPQLSPKPYILKKCIALLLSCASSNYKLRQVHAFSIRHGVALSNPDMGKHLIFLLVSLSGPMSYARKIFNQIEEPNIFTWNTMIRGYAESDNPSPAIEIHRRMFGNSVAPDTHTYPFLLKAIAKLIDVREGEKVHCVAIKNGFDSLVFVQNALVHFYGASGQAESAHKLFELMPDKNLVAWNSVINSYALNSRPNETLTLFRQMELEDVKHDGFTLVSLLTACAELGALALGRRAHVYMLKTGLDKNLHAANALLDVYAKCGNVREAEKVFDELEEKSVVSWTALIVGLAVNGFGEKALELFKKLERKGLIPSEITFVGVLYACSHCGMVDDGFAYFERMKKEFGIVPKIEHYGCMVDLLGRAGLVKQAYEYIQEMPLAPNAVIWRTLLGACTIHGHMKLGEIARDQLRILEPNHCGDYVLISNLYASERRWSEAHKIRRMMLKEGVRKVPGHSLVELGNCIHEFVMGDRSHPQTEKIYAMLAKMTRLLRVEGYVPHTVNVLADIEDEEKETALSYHSEKIAIAFMLISTPPGTPIRVVKNLRVCADCHLAIKLISKIFDREIVRKKMFLLGFQSTTSLAGKINFQRGNSKHLKKAKKEFKKTRRCLDDNPYSISIFSHFNSQTHTIESGNRETLKEKMADTSHLERMGRELKCPICLSLLNSAVSLTCNHVFCGSCIEKSMKSVSNCPVCKVPFRRREMRPAPHMDNLVSIYKSMEIASGVTIFVTQTAAPSTKISDHENQPDGDKVHGSQENSRTLTGPFAQENQERWKKKGRERSSKAKPGNTSLDSEGPSFPTKKRVHVPQFPPSETPMQSAKSKNETHEAAKSETEMTSRMQKDKLIFNENEEPVLSPFFWLREDDDAEKLTQQTDGDLMDTPPDVPCFSDIKDSDDEIPCRSTPNGEPCNASSAEYFDSEMFEWTQRACSPELYTSPVKMQVLQLEDGSRSGDERNGYGLERAAALLQSSLGNIDIMMDEKGTHKAVLACSPSPRYKSVDSGNKKSGKRGRKGVPKRNNKRPKKAVNELSGAPTELENATGQHMQKKNLNDEGNALDVIKKSSKRKYKGELDTNAIEKTSENLYSSSGLINPPADMSGLSDKKYRRTKTRKSVSPEKGLLSNLKAKKRKAAKDDMIQNQCEVLISDLNKASSPEEKHACNKEMVIRKCEVKPAERHKDSRRLKFLEENKLENNLVKYSLSLGSAARVTAEDTQKLGVRRKNSNGEHISKSSKLEDVSCLNECILDKREKKPESFLCVFCQSAEESEATGIMVHYLEGNPVAGDQIGEPHVIHSHKNCTEWAPNVFFQDDKAINLEAELMRSRRIKCCFCGLKGAALGCYEKSCRKSFHVPCAKITPECKWDYDNFVMLCPLHASSKLPCEVHVNQSNRKRKSVPDRPSESSQPQLVRDETKSQFQWKSHAQSKNLVLCCSGLTEIEKGIIYEFEKLSGVKVLKTWDTSVTHVITSVDENGACKRTLKFLMGVLEGKWILTTKWVEACMKSMGLVDEKYYEIEVDVHGIRNGPNLGRLRLMNKKAKLFSGYKFYFMGDFATSYKKYLHDLVIAGGGTVLNRKPISEEPKNSSRCSTSTTYIVYSVELPENCKPTKTTSVLHLRHADAKALARSTGSVAVSNTWILNSIAGSKLHNLTEYLVFQ</sequence>